<name>A0A4P7L9D1_9GAMM</name>
<evidence type="ECO:0000313" key="2">
    <source>
        <dbReference type="Proteomes" id="UP000295134"/>
    </source>
</evidence>
<dbReference type="Proteomes" id="UP000295134">
    <property type="component" value="Plasmid pArsFIN12"/>
</dbReference>
<geneLocation type="plasmid" evidence="2">
    <name>parsfin12</name>
</geneLocation>
<gene>
    <name evidence="1" type="ORF">ArsFIN_54950</name>
</gene>
<evidence type="ECO:0000313" key="1">
    <source>
        <dbReference type="EMBL" id="QBY46884.1"/>
    </source>
</evidence>
<dbReference type="GeneID" id="39751709"/>
<protein>
    <submittedName>
        <fullName evidence="1">Uncharacterized protein</fullName>
    </submittedName>
</protein>
<reference evidence="1 2" key="1">
    <citation type="submission" date="2019-03" db="EMBL/GenBank/DDBJ databases">
        <title>Long-read sequencing reveals hyperdense prophage content in a complex bacterial symbiont genome.</title>
        <authorList>
            <person name="Frost C.L."/>
            <person name="Siozios S."/>
            <person name="Nadal-Jimenez P."/>
            <person name="Brockhurst M.A."/>
            <person name="King K.C."/>
            <person name="Darby A.C."/>
            <person name="Hurst G.D.D."/>
        </authorList>
    </citation>
    <scope>NUCLEOTIDE SEQUENCE [LARGE SCALE GENOMIC DNA]</scope>
    <source>
        <strain evidence="1 2">FIN</strain>
        <plasmid evidence="2">parsfin12</plasmid>
    </source>
</reference>
<sequence length="316" mass="36809">MLLHLSPRYYLRYSDIQLDLIDVSVPELNLTLKGDVDVVARTPYPNKCYQIACRKKGRKAINGIFIETDNKITNFTQITRWAVNGEIATHKIHFHILDSDFDAITSEIMMWHPFHDPPFLSRKTKLHEKWIPASDQPRMLPILENKKESQREQQRRIYNLISDDGFIIERTEFFPIHTVETNRITIPFWGNKRFPSPDDAFSAKITPYDYTLKPTNSAICGIAALPVALMINQLQNDYDPKCSQDNNVIHVLNEINQRAPYFFTNTNDLINKAKLFSSTYLTSNKNDLRLIDNELTQRFFVPDFIEDENKKAQQAN</sequence>
<dbReference type="EMBL" id="CP038624">
    <property type="protein sequence ID" value="QBY46884.1"/>
    <property type="molecule type" value="Genomic_DNA"/>
</dbReference>
<dbReference type="KEGG" id="ans:ArsFIN_54950"/>
<organism evidence="1 2">
    <name type="scientific">Arsenophonus nasoniae</name>
    <name type="common">son-killer infecting Nasonia vitripennis</name>
    <dbReference type="NCBI Taxonomy" id="638"/>
    <lineage>
        <taxon>Bacteria</taxon>
        <taxon>Pseudomonadati</taxon>
        <taxon>Pseudomonadota</taxon>
        <taxon>Gammaproteobacteria</taxon>
        <taxon>Enterobacterales</taxon>
        <taxon>Morganellaceae</taxon>
        <taxon>Arsenophonus</taxon>
    </lineage>
</organism>
<dbReference type="RefSeq" id="WP_135679188.1">
    <property type="nucleotide sequence ID" value="NZ_CP038624.1"/>
</dbReference>
<dbReference type="Pfam" id="PF19475">
    <property type="entry name" value="DUF6012"/>
    <property type="match status" value="1"/>
</dbReference>
<dbReference type="InterPro" id="IPR046054">
    <property type="entry name" value="DUF6012"/>
</dbReference>
<proteinExistence type="predicted"/>
<keyword evidence="1" id="KW-0614">Plasmid</keyword>
<accession>A0A4P7L9D1</accession>
<dbReference type="AlphaFoldDB" id="A0A4P7L9D1"/>